<accession>A0A0C3C0T0</accession>
<dbReference type="EMBL" id="KN832970">
    <property type="protein sequence ID" value="KIM92443.1"/>
    <property type="molecule type" value="Genomic_DNA"/>
</dbReference>
<organism evidence="1 2">
    <name type="scientific">Piloderma croceum (strain F 1598)</name>
    <dbReference type="NCBI Taxonomy" id="765440"/>
    <lineage>
        <taxon>Eukaryota</taxon>
        <taxon>Fungi</taxon>
        <taxon>Dikarya</taxon>
        <taxon>Basidiomycota</taxon>
        <taxon>Agaricomycotina</taxon>
        <taxon>Agaricomycetes</taxon>
        <taxon>Agaricomycetidae</taxon>
        <taxon>Atheliales</taxon>
        <taxon>Atheliaceae</taxon>
        <taxon>Piloderma</taxon>
    </lineage>
</organism>
<gene>
    <name evidence="1" type="ORF">PILCRDRAFT_123289</name>
</gene>
<proteinExistence type="predicted"/>
<evidence type="ECO:0000313" key="2">
    <source>
        <dbReference type="Proteomes" id="UP000054166"/>
    </source>
</evidence>
<name>A0A0C3C0T0_PILCF</name>
<evidence type="ECO:0000313" key="1">
    <source>
        <dbReference type="EMBL" id="KIM92443.1"/>
    </source>
</evidence>
<dbReference type="Proteomes" id="UP000054166">
    <property type="component" value="Unassembled WGS sequence"/>
</dbReference>
<keyword evidence="2" id="KW-1185">Reference proteome</keyword>
<protein>
    <submittedName>
        <fullName evidence="1">Uncharacterized protein</fullName>
    </submittedName>
</protein>
<reference evidence="2" key="2">
    <citation type="submission" date="2015-01" db="EMBL/GenBank/DDBJ databases">
        <title>Evolutionary Origins and Diversification of the Mycorrhizal Mutualists.</title>
        <authorList>
            <consortium name="DOE Joint Genome Institute"/>
            <consortium name="Mycorrhizal Genomics Consortium"/>
            <person name="Kohler A."/>
            <person name="Kuo A."/>
            <person name="Nagy L.G."/>
            <person name="Floudas D."/>
            <person name="Copeland A."/>
            <person name="Barry K.W."/>
            <person name="Cichocki N."/>
            <person name="Veneault-Fourrey C."/>
            <person name="LaButti K."/>
            <person name="Lindquist E.A."/>
            <person name="Lipzen A."/>
            <person name="Lundell T."/>
            <person name="Morin E."/>
            <person name="Murat C."/>
            <person name="Riley R."/>
            <person name="Ohm R."/>
            <person name="Sun H."/>
            <person name="Tunlid A."/>
            <person name="Henrissat B."/>
            <person name="Grigoriev I.V."/>
            <person name="Hibbett D.S."/>
            <person name="Martin F."/>
        </authorList>
    </citation>
    <scope>NUCLEOTIDE SEQUENCE [LARGE SCALE GENOMIC DNA]</scope>
    <source>
        <strain evidence="2">F 1598</strain>
    </source>
</reference>
<sequence>MRGRDDFLNKSYRSFVDHPDLRSIAASRWECTEALKGHTPVLRLVFWDKNAPVDTAHPVQEYHLSHLLVHRSGGEHLRVLRLSLYCRWFGFILKYLDSSDRH</sequence>
<dbReference type="AlphaFoldDB" id="A0A0C3C0T0"/>
<dbReference type="HOGENOM" id="CLU_2278483_0_0_1"/>
<dbReference type="InParanoid" id="A0A0C3C0T0"/>
<reference evidence="1 2" key="1">
    <citation type="submission" date="2014-04" db="EMBL/GenBank/DDBJ databases">
        <authorList>
            <consortium name="DOE Joint Genome Institute"/>
            <person name="Kuo A."/>
            <person name="Tarkka M."/>
            <person name="Buscot F."/>
            <person name="Kohler A."/>
            <person name="Nagy L.G."/>
            <person name="Floudas D."/>
            <person name="Copeland A."/>
            <person name="Barry K.W."/>
            <person name="Cichocki N."/>
            <person name="Veneault-Fourrey C."/>
            <person name="LaButti K."/>
            <person name="Lindquist E.A."/>
            <person name="Lipzen A."/>
            <person name="Lundell T."/>
            <person name="Morin E."/>
            <person name="Murat C."/>
            <person name="Sun H."/>
            <person name="Tunlid A."/>
            <person name="Henrissat B."/>
            <person name="Grigoriev I.V."/>
            <person name="Hibbett D.S."/>
            <person name="Martin F."/>
            <person name="Nordberg H.P."/>
            <person name="Cantor M.N."/>
            <person name="Hua S.X."/>
        </authorList>
    </citation>
    <scope>NUCLEOTIDE SEQUENCE [LARGE SCALE GENOMIC DNA]</scope>
    <source>
        <strain evidence="1 2">F 1598</strain>
    </source>
</reference>